<feature type="transmembrane region" description="Helical" evidence="6">
    <location>
        <begin position="160"/>
        <end position="178"/>
    </location>
</feature>
<dbReference type="AlphaFoldDB" id="A0A4R6TX83"/>
<keyword evidence="3 6" id="KW-0812">Transmembrane</keyword>
<dbReference type="Proteomes" id="UP000295632">
    <property type="component" value="Unassembled WGS sequence"/>
</dbReference>
<dbReference type="PIRSF" id="PIRSF038958">
    <property type="entry name" value="PG_synth_SpoVB"/>
    <property type="match status" value="1"/>
</dbReference>
<proteinExistence type="predicted"/>
<keyword evidence="4 6" id="KW-1133">Transmembrane helix</keyword>
<dbReference type="CDD" id="cd13124">
    <property type="entry name" value="MATE_SpoVB_like"/>
    <property type="match status" value="1"/>
</dbReference>
<dbReference type="InterPro" id="IPR002797">
    <property type="entry name" value="Polysacc_synth"/>
</dbReference>
<dbReference type="EMBL" id="SNYJ01000015">
    <property type="protein sequence ID" value="TDQ36913.1"/>
    <property type="molecule type" value="Genomic_DNA"/>
</dbReference>
<comment type="subcellular location">
    <subcellularLocation>
        <location evidence="1">Cell membrane</location>
        <topology evidence="1">Multi-pass membrane protein</topology>
    </subcellularLocation>
</comment>
<evidence type="ECO:0000256" key="5">
    <source>
        <dbReference type="ARBA" id="ARBA00023136"/>
    </source>
</evidence>
<keyword evidence="5 6" id="KW-0472">Membrane</keyword>
<organism evidence="7 8">
    <name type="scientific">Aureibacillus halotolerans</name>
    <dbReference type="NCBI Taxonomy" id="1508390"/>
    <lineage>
        <taxon>Bacteria</taxon>
        <taxon>Bacillati</taxon>
        <taxon>Bacillota</taxon>
        <taxon>Bacilli</taxon>
        <taxon>Bacillales</taxon>
        <taxon>Bacillaceae</taxon>
        <taxon>Aureibacillus</taxon>
    </lineage>
</organism>
<accession>A0A4R6TX83</accession>
<reference evidence="7 8" key="1">
    <citation type="submission" date="2019-03" db="EMBL/GenBank/DDBJ databases">
        <title>Genomic Encyclopedia of Type Strains, Phase IV (KMG-IV): sequencing the most valuable type-strain genomes for metagenomic binning, comparative biology and taxonomic classification.</title>
        <authorList>
            <person name="Goeker M."/>
        </authorList>
    </citation>
    <scope>NUCLEOTIDE SEQUENCE [LARGE SCALE GENOMIC DNA]</scope>
    <source>
        <strain evidence="7 8">DSM 28697</strain>
    </source>
</reference>
<gene>
    <name evidence="7" type="ORF">EV213_1156</name>
</gene>
<feature type="transmembrane region" description="Helical" evidence="6">
    <location>
        <begin position="380"/>
        <end position="401"/>
    </location>
</feature>
<feature type="transmembrane region" description="Helical" evidence="6">
    <location>
        <begin position="7"/>
        <end position="29"/>
    </location>
</feature>
<keyword evidence="2" id="KW-1003">Cell membrane</keyword>
<dbReference type="OrthoDB" id="9775950at2"/>
<dbReference type="InterPro" id="IPR050833">
    <property type="entry name" value="Poly_Biosynth_Transport"/>
</dbReference>
<feature type="transmembrane region" description="Helical" evidence="6">
    <location>
        <begin position="49"/>
        <end position="69"/>
    </location>
</feature>
<feature type="transmembrane region" description="Helical" evidence="6">
    <location>
        <begin position="349"/>
        <end position="368"/>
    </location>
</feature>
<dbReference type="Pfam" id="PF01943">
    <property type="entry name" value="Polysacc_synt"/>
    <property type="match status" value="1"/>
</dbReference>
<evidence type="ECO:0000256" key="6">
    <source>
        <dbReference type="SAM" id="Phobius"/>
    </source>
</evidence>
<protein>
    <submittedName>
        <fullName evidence="7">O-antigen/teichoic acid export membrane protein</fullName>
    </submittedName>
</protein>
<evidence type="ECO:0000313" key="8">
    <source>
        <dbReference type="Proteomes" id="UP000295632"/>
    </source>
</evidence>
<dbReference type="InterPro" id="IPR024923">
    <property type="entry name" value="PG_synth_SpoVB"/>
</dbReference>
<name>A0A4R6TX83_9BACI</name>
<feature type="transmembrane region" description="Helical" evidence="6">
    <location>
        <begin position="184"/>
        <end position="205"/>
    </location>
</feature>
<feature type="transmembrane region" description="Helical" evidence="6">
    <location>
        <begin position="467"/>
        <end position="489"/>
    </location>
</feature>
<dbReference type="RefSeq" id="WP_133581421.1">
    <property type="nucleotide sequence ID" value="NZ_SNYJ01000015.1"/>
</dbReference>
<feature type="transmembrane region" description="Helical" evidence="6">
    <location>
        <begin position="232"/>
        <end position="252"/>
    </location>
</feature>
<feature type="transmembrane region" description="Helical" evidence="6">
    <location>
        <begin position="407"/>
        <end position="427"/>
    </location>
</feature>
<evidence type="ECO:0000256" key="2">
    <source>
        <dbReference type="ARBA" id="ARBA00022475"/>
    </source>
</evidence>
<dbReference type="PANTHER" id="PTHR30250">
    <property type="entry name" value="PST FAMILY PREDICTED COLANIC ACID TRANSPORTER"/>
    <property type="match status" value="1"/>
</dbReference>
<evidence type="ECO:0000313" key="7">
    <source>
        <dbReference type="EMBL" id="TDQ36913.1"/>
    </source>
</evidence>
<comment type="caution">
    <text evidence="7">The sequence shown here is derived from an EMBL/GenBank/DDBJ whole genome shotgun (WGS) entry which is preliminary data.</text>
</comment>
<dbReference type="PANTHER" id="PTHR30250:SF29">
    <property type="entry name" value="POLYSACCHARIDE BIOSYNTHESIS PROTEIN C-TERMINAL DOMAIN-CONTAINING PROTEIN"/>
    <property type="match status" value="1"/>
</dbReference>
<feature type="transmembrane region" description="Helical" evidence="6">
    <location>
        <begin position="81"/>
        <end position="106"/>
    </location>
</feature>
<evidence type="ECO:0000256" key="3">
    <source>
        <dbReference type="ARBA" id="ARBA00022692"/>
    </source>
</evidence>
<sequence length="514" mass="55412">MAPPSFLKSAIVITVATLISKILGSVFLIPLQNIAGDEVFGIFRFVYPFYMVALILSVAGIPIAISKLISEARAQKSEENIRAIFLTSSILAACFGIISFTFMYFMSGALASWFWNETAQMALAIVSVTLLLAPYMAVYRGFFQGFDEMRPTAFSQVFEQCIRAGVTLVVAYVFVQLQTEDQTLAGYVMYGSVAGVLVSLVYLRVTFQRSPYRPKVSTPYSMDTFVSWGKRILSLSIPVAIGTLTMALLNLVDSLTIPNALSGEPGKLYGLYGRGVTLVQIATVFSSAIILPLIPRITQAMVKKKQDEAKSVVARSLKMAHLVSWPAALGLAALAVPINIALFTDNQGSTAIALLGISSLFTSFSVLTTGILQGLNRAKAAAVIILLAVVAKAVMNSLLVQGWGIEGAAAATTIIYMLIWAINAIIARTVLPHDIQWRTPIVCFAASVVMSGVIATPWLLLELSSRSAALLYVIVAVPIGAMVYAGLVIGGKALRREEFAAMPYIGRFFAQRNQ</sequence>
<feature type="transmembrane region" description="Helical" evidence="6">
    <location>
        <begin position="272"/>
        <end position="294"/>
    </location>
</feature>
<evidence type="ECO:0000256" key="1">
    <source>
        <dbReference type="ARBA" id="ARBA00004651"/>
    </source>
</evidence>
<feature type="transmembrane region" description="Helical" evidence="6">
    <location>
        <begin position="118"/>
        <end position="139"/>
    </location>
</feature>
<feature type="transmembrane region" description="Helical" evidence="6">
    <location>
        <begin position="322"/>
        <end position="343"/>
    </location>
</feature>
<feature type="transmembrane region" description="Helical" evidence="6">
    <location>
        <begin position="439"/>
        <end position="461"/>
    </location>
</feature>
<evidence type="ECO:0000256" key="4">
    <source>
        <dbReference type="ARBA" id="ARBA00022989"/>
    </source>
</evidence>
<dbReference type="GO" id="GO:0005886">
    <property type="term" value="C:plasma membrane"/>
    <property type="evidence" value="ECO:0007669"/>
    <property type="project" value="UniProtKB-SubCell"/>
</dbReference>
<keyword evidence="8" id="KW-1185">Reference proteome</keyword>